<sequence length="80" mass="9511">MNIQTRKLSLIEEFLHINDEEIISKVESLIKEEKSKKYESSQTPMSMDEFRAMIDQAQLDSEEGRVISHQDLKRKIQTWK</sequence>
<dbReference type="STRING" id="1279009.ADICEAN_02785"/>
<comment type="caution">
    <text evidence="1">The sequence shown here is derived from an EMBL/GenBank/DDBJ whole genome shotgun (WGS) entry which is preliminary data.</text>
</comment>
<keyword evidence="2" id="KW-1185">Reference proteome</keyword>
<evidence type="ECO:0008006" key="3">
    <source>
        <dbReference type="Google" id="ProtNLM"/>
    </source>
</evidence>
<reference evidence="1 2" key="1">
    <citation type="journal article" date="2013" name="Genome Announc.">
        <title>Draft Genome Sequence of Cesiribacter andamanensis Strain AMV16T, Isolated from a Soil Sample from a Mud Volcano in the Andaman Islands, India.</title>
        <authorList>
            <person name="Shivaji S."/>
            <person name="Ara S."/>
            <person name="Begum Z."/>
            <person name="Srinivas T.N."/>
            <person name="Singh A."/>
            <person name="Kumar Pinnaka A."/>
        </authorList>
    </citation>
    <scope>NUCLEOTIDE SEQUENCE [LARGE SCALE GENOMIC DNA]</scope>
    <source>
        <strain evidence="1 2">AMV16</strain>
    </source>
</reference>
<organism evidence="1 2">
    <name type="scientific">Cesiribacter andamanensis AMV16</name>
    <dbReference type="NCBI Taxonomy" id="1279009"/>
    <lineage>
        <taxon>Bacteria</taxon>
        <taxon>Pseudomonadati</taxon>
        <taxon>Bacteroidota</taxon>
        <taxon>Cytophagia</taxon>
        <taxon>Cytophagales</taxon>
        <taxon>Cesiribacteraceae</taxon>
        <taxon>Cesiribacter</taxon>
    </lineage>
</organism>
<dbReference type="RefSeq" id="WP_009196173.1">
    <property type="nucleotide sequence ID" value="NZ_AODQ01000074.1"/>
</dbReference>
<evidence type="ECO:0000313" key="1">
    <source>
        <dbReference type="EMBL" id="EMR02078.1"/>
    </source>
</evidence>
<dbReference type="EMBL" id="AODQ01000074">
    <property type="protein sequence ID" value="EMR02078.1"/>
    <property type="molecule type" value="Genomic_DNA"/>
</dbReference>
<evidence type="ECO:0000313" key="2">
    <source>
        <dbReference type="Proteomes" id="UP000011910"/>
    </source>
</evidence>
<proteinExistence type="predicted"/>
<name>M7N060_9BACT</name>
<accession>M7N060</accession>
<dbReference type="AlphaFoldDB" id="M7N060"/>
<gene>
    <name evidence="1" type="ORF">ADICEAN_02785</name>
</gene>
<dbReference type="OrthoDB" id="773198at2"/>
<dbReference type="Proteomes" id="UP000011910">
    <property type="component" value="Unassembled WGS sequence"/>
</dbReference>
<protein>
    <recommendedName>
        <fullName evidence="3">Addiction module component</fullName>
    </recommendedName>
</protein>